<evidence type="ECO:0000313" key="2">
    <source>
        <dbReference type="EMBL" id="AFC23524.1"/>
    </source>
</evidence>
<dbReference type="AlphaFoldDB" id="H6L1Y7"/>
<dbReference type="SUPFAM" id="SSF103084">
    <property type="entry name" value="Holliday junction resolvase RusA"/>
    <property type="match status" value="1"/>
</dbReference>
<name>H6L1Y7_SAPGL</name>
<dbReference type="InterPro" id="IPR008822">
    <property type="entry name" value="Endonuclease_RusA-like"/>
</dbReference>
<dbReference type="InterPro" id="IPR036614">
    <property type="entry name" value="RusA-like_sf"/>
</dbReference>
<dbReference type="HOGENOM" id="CLU_124977_0_0_10"/>
<dbReference type="EMBL" id="CP002831">
    <property type="protein sequence ID" value="AFC23524.1"/>
    <property type="molecule type" value="Genomic_DNA"/>
</dbReference>
<dbReference type="GO" id="GO:0006310">
    <property type="term" value="P:DNA recombination"/>
    <property type="evidence" value="ECO:0007669"/>
    <property type="project" value="InterPro"/>
</dbReference>
<keyword evidence="3" id="KW-1185">Reference proteome</keyword>
<feature type="region of interest" description="Disordered" evidence="1">
    <location>
        <begin position="1"/>
        <end position="49"/>
    </location>
</feature>
<evidence type="ECO:0000256" key="1">
    <source>
        <dbReference type="SAM" id="MobiDB-lite"/>
    </source>
</evidence>
<gene>
    <name evidence="2" type="ordered locus">SGRA_0786</name>
</gene>
<dbReference type="eggNOG" id="COG4570">
    <property type="taxonomic scope" value="Bacteria"/>
</dbReference>
<organism evidence="2 3">
    <name type="scientific">Saprospira grandis (strain Lewin)</name>
    <dbReference type="NCBI Taxonomy" id="984262"/>
    <lineage>
        <taxon>Bacteria</taxon>
        <taxon>Pseudomonadati</taxon>
        <taxon>Bacteroidota</taxon>
        <taxon>Saprospiria</taxon>
        <taxon>Saprospirales</taxon>
        <taxon>Saprospiraceae</taxon>
        <taxon>Saprospira</taxon>
    </lineage>
</organism>
<dbReference type="STRING" id="984262.SGRA_0786"/>
<proteinExistence type="predicted"/>
<reference evidence="2 3" key="1">
    <citation type="journal article" date="2012" name="Stand. Genomic Sci.">
        <title>Complete genome sequencing and analysis of Saprospira grandis str. Lewin, a predatory marine bacterium.</title>
        <authorList>
            <person name="Saw J.H."/>
            <person name="Yuryev A."/>
            <person name="Kanbe M."/>
            <person name="Hou S."/>
            <person name="Young A.G."/>
            <person name="Aizawa S."/>
            <person name="Alam M."/>
        </authorList>
    </citation>
    <scope>NUCLEOTIDE SEQUENCE [LARGE SCALE GENOMIC DNA]</scope>
    <source>
        <strain evidence="2 3">Lewin</strain>
    </source>
</reference>
<dbReference type="GO" id="GO:0000287">
    <property type="term" value="F:magnesium ion binding"/>
    <property type="evidence" value="ECO:0007669"/>
    <property type="project" value="InterPro"/>
</dbReference>
<accession>H6L1Y7</accession>
<dbReference type="KEGG" id="sgn:SGRA_0786"/>
<evidence type="ECO:0000313" key="3">
    <source>
        <dbReference type="Proteomes" id="UP000007519"/>
    </source>
</evidence>
<dbReference type="Pfam" id="PF05866">
    <property type="entry name" value="RusA"/>
    <property type="match status" value="1"/>
</dbReference>
<dbReference type="Gene3D" id="3.30.1330.70">
    <property type="entry name" value="Holliday junction resolvase RusA"/>
    <property type="match status" value="1"/>
</dbReference>
<protein>
    <submittedName>
        <fullName evidence="2">Uncharacterized protein</fullName>
    </submittedName>
</protein>
<sequence length="186" mass="21189">MEGWPKGPDPGGKAAAGPSEQRAPQPSARSPQKKGLREAPKNRKRKEMRKILIAVIGKPASVQSSGKRRERWKGRIRKEAKKVLAKRKDLPSKQEVELSISYYYHRETDLDTDNIIKPIQDALNGAVYLDDKQVKKVSAHGRNIYDIQDIRGAKAYLIRCFQDAFQQEEDFISITIEAYELQTRLS</sequence>
<dbReference type="Proteomes" id="UP000007519">
    <property type="component" value="Chromosome"/>
</dbReference>
<dbReference type="GO" id="GO:0006281">
    <property type="term" value="P:DNA repair"/>
    <property type="evidence" value="ECO:0007669"/>
    <property type="project" value="InterPro"/>
</dbReference>